<proteinExistence type="predicted"/>
<dbReference type="Proteomes" id="UP000241421">
    <property type="component" value="Unassembled WGS sequence"/>
</dbReference>
<organism evidence="1 2">
    <name type="scientific">Massilia glaciei</name>
    <dbReference type="NCBI Taxonomy" id="1524097"/>
    <lineage>
        <taxon>Bacteria</taxon>
        <taxon>Pseudomonadati</taxon>
        <taxon>Pseudomonadota</taxon>
        <taxon>Betaproteobacteria</taxon>
        <taxon>Burkholderiales</taxon>
        <taxon>Oxalobacteraceae</taxon>
        <taxon>Telluria group</taxon>
        <taxon>Massilia</taxon>
    </lineage>
</organism>
<evidence type="ECO:0000313" key="2">
    <source>
        <dbReference type="Proteomes" id="UP000241421"/>
    </source>
</evidence>
<dbReference type="EMBL" id="PXWF02000202">
    <property type="protein sequence ID" value="PWF48361.1"/>
    <property type="molecule type" value="Genomic_DNA"/>
</dbReference>
<protein>
    <recommendedName>
        <fullName evidence="3">Exo-alpha-sialidase</fullName>
    </recommendedName>
</protein>
<dbReference type="InterPro" id="IPR036278">
    <property type="entry name" value="Sialidase_sf"/>
</dbReference>
<reference evidence="1 2" key="1">
    <citation type="submission" date="2018-04" db="EMBL/GenBank/DDBJ databases">
        <title>Massilia violaceinigra sp. nov., a novel purple-pigmented bacterium isolated from Tianshan glacier, Xinjiang, China.</title>
        <authorList>
            <person name="Wang H."/>
        </authorList>
    </citation>
    <scope>NUCLEOTIDE SEQUENCE [LARGE SCALE GENOMIC DNA]</scope>
    <source>
        <strain evidence="1 2">B448-2</strain>
    </source>
</reference>
<dbReference type="InterPro" id="IPR015943">
    <property type="entry name" value="WD40/YVTN_repeat-like_dom_sf"/>
</dbReference>
<sequence>MDLGRLVVTRMNKKDIVGRSRQAKSNLSLIEKFSPQHRQLFSGDVEAGWNGAEEGRYVVEENALARPLGADCLTELADGTMIAASRLGTVLIRSSKGIWRAVRGQGIESLLCVTPVSLPNAEFLAVGELGTILRKPPGIDKLLPVDGGDLPMGNLLRIEGNAEAGWFVLHEKGDELSLLHSRTLEAGQWRFVRKETQKGDLWNAFSSIWMWRTNNGFGYTVSNGPIHIMDFATGEWTERATPKNERIAVIIHSPNGTLGALTAPRGGFSKALATVYFSKDDAQSWVPAALPFKSTPFPIMRGADGTVPIMHSWDGTMHVSGGSLSEAHVSKDEGKTWTNEGRSGRLMSPLKSGGLVALNFGVDRVFSIIHSADGGKNWEVEYSTSDRRADGAANKKP</sequence>
<evidence type="ECO:0000313" key="1">
    <source>
        <dbReference type="EMBL" id="PWF48361.1"/>
    </source>
</evidence>
<name>A0A2U2HLF6_9BURK</name>
<comment type="caution">
    <text evidence="1">The sequence shown here is derived from an EMBL/GenBank/DDBJ whole genome shotgun (WGS) entry which is preliminary data.</text>
</comment>
<evidence type="ECO:0008006" key="3">
    <source>
        <dbReference type="Google" id="ProtNLM"/>
    </source>
</evidence>
<dbReference type="CDD" id="cd15482">
    <property type="entry name" value="Sialidase_non-viral"/>
    <property type="match status" value="1"/>
</dbReference>
<dbReference type="Gene3D" id="2.130.10.10">
    <property type="entry name" value="YVTN repeat-like/Quinoprotein amine dehydrogenase"/>
    <property type="match status" value="1"/>
</dbReference>
<dbReference type="AlphaFoldDB" id="A0A2U2HLF6"/>
<keyword evidence="2" id="KW-1185">Reference proteome</keyword>
<dbReference type="SUPFAM" id="SSF50939">
    <property type="entry name" value="Sialidases"/>
    <property type="match status" value="1"/>
</dbReference>
<accession>A0A2U2HLF6</accession>
<gene>
    <name evidence="1" type="ORF">C7C56_012455</name>
</gene>